<gene>
    <name evidence="2" type="ORF">SAMN05421769_3755</name>
</gene>
<feature type="chain" id="PRO_5011958231" evidence="1">
    <location>
        <begin position="20"/>
        <end position="125"/>
    </location>
</feature>
<evidence type="ECO:0000313" key="2">
    <source>
        <dbReference type="EMBL" id="SIO35642.1"/>
    </source>
</evidence>
<accession>A0A1N6IUF1</accession>
<evidence type="ECO:0000313" key="3">
    <source>
        <dbReference type="Proteomes" id="UP000184782"/>
    </source>
</evidence>
<name>A0A1N6IUF1_9FLAO</name>
<protein>
    <submittedName>
        <fullName evidence="2">Uncharacterized protein</fullName>
    </submittedName>
</protein>
<keyword evidence="1" id="KW-0732">Signal</keyword>
<dbReference type="STRING" id="59733.SAMN05421769_3755"/>
<dbReference type="AlphaFoldDB" id="A0A1N6IUF1"/>
<dbReference type="RefSeq" id="WP_074231942.1">
    <property type="nucleotide sequence ID" value="NZ_FSRQ01000005.1"/>
</dbReference>
<keyword evidence="3" id="KW-1185">Reference proteome</keyword>
<dbReference type="Proteomes" id="UP000184782">
    <property type="component" value="Unassembled WGS sequence"/>
</dbReference>
<evidence type="ECO:0000256" key="1">
    <source>
        <dbReference type="SAM" id="SignalP"/>
    </source>
</evidence>
<reference evidence="3" key="1">
    <citation type="submission" date="2016-12" db="EMBL/GenBank/DDBJ databases">
        <authorList>
            <person name="Varghese N."/>
            <person name="Submissions S."/>
        </authorList>
    </citation>
    <scope>NUCLEOTIDE SEQUENCE [LARGE SCALE GENOMIC DNA]</scope>
    <source>
        <strain evidence="3">DSM 16779</strain>
    </source>
</reference>
<sequence>MKKLITLLCTGFMISAASAQWNPNTDQNLFIADSGNGASFSTITNDGRTFIGYWKQVAAPANYELWLQILDENGNKQLGANGIMLSNTIPMATYTVFEKTAVDSANNVYIGVSGTTSGNPIYLFI</sequence>
<proteinExistence type="predicted"/>
<organism evidence="2 3">
    <name type="scientific">Chryseobacterium scophthalmum</name>
    <dbReference type="NCBI Taxonomy" id="59733"/>
    <lineage>
        <taxon>Bacteria</taxon>
        <taxon>Pseudomonadati</taxon>
        <taxon>Bacteroidota</taxon>
        <taxon>Flavobacteriia</taxon>
        <taxon>Flavobacteriales</taxon>
        <taxon>Weeksellaceae</taxon>
        <taxon>Chryseobacterium group</taxon>
        <taxon>Chryseobacterium</taxon>
    </lineage>
</organism>
<dbReference type="EMBL" id="FSRQ01000005">
    <property type="protein sequence ID" value="SIO35642.1"/>
    <property type="molecule type" value="Genomic_DNA"/>
</dbReference>
<feature type="signal peptide" evidence="1">
    <location>
        <begin position="1"/>
        <end position="19"/>
    </location>
</feature>